<comment type="caution">
    <text evidence="1">The sequence shown here is derived from an EMBL/GenBank/DDBJ whole genome shotgun (WGS) entry which is preliminary data.</text>
</comment>
<organism evidence="1 2">
    <name type="scientific">Deinococcus enclensis</name>
    <dbReference type="NCBI Taxonomy" id="1049582"/>
    <lineage>
        <taxon>Bacteria</taxon>
        <taxon>Thermotogati</taxon>
        <taxon>Deinococcota</taxon>
        <taxon>Deinococci</taxon>
        <taxon>Deinococcales</taxon>
        <taxon>Deinococcaceae</taxon>
        <taxon>Deinococcus</taxon>
    </lineage>
</organism>
<reference evidence="1 2" key="1">
    <citation type="submission" date="2023-07" db="EMBL/GenBank/DDBJ databases">
        <title>Genomic Encyclopedia of Type Strains, Phase IV (KMG-IV): sequencing the most valuable type-strain genomes for metagenomic binning, comparative biology and taxonomic classification.</title>
        <authorList>
            <person name="Goeker M."/>
        </authorList>
    </citation>
    <scope>NUCLEOTIDE SEQUENCE [LARGE SCALE GENOMIC DNA]</scope>
    <source>
        <strain evidence="1 2">NIO-1023</strain>
    </source>
</reference>
<dbReference type="SUPFAM" id="SSF53300">
    <property type="entry name" value="vWA-like"/>
    <property type="match status" value="1"/>
</dbReference>
<evidence type="ECO:0000313" key="1">
    <source>
        <dbReference type="EMBL" id="MDP9766520.1"/>
    </source>
</evidence>
<dbReference type="Gene3D" id="3.40.50.410">
    <property type="entry name" value="von Willebrand factor, type A domain"/>
    <property type="match status" value="1"/>
</dbReference>
<gene>
    <name evidence="1" type="ORF">QO006_003987</name>
</gene>
<dbReference type="InterPro" id="IPR036465">
    <property type="entry name" value="vWFA_dom_sf"/>
</dbReference>
<dbReference type="EMBL" id="JAURUR010000032">
    <property type="protein sequence ID" value="MDP9766520.1"/>
    <property type="molecule type" value="Genomic_DNA"/>
</dbReference>
<dbReference type="RefSeq" id="WP_307469848.1">
    <property type="nucleotide sequence ID" value="NZ_JAURUR010000032.1"/>
</dbReference>
<protein>
    <recommendedName>
        <fullName evidence="3">VWFA domain-containing protein</fullName>
    </recommendedName>
</protein>
<dbReference type="CDD" id="cd00198">
    <property type="entry name" value="vWFA"/>
    <property type="match status" value="1"/>
</dbReference>
<name>A0ABT9MIU8_9DEIO</name>
<proteinExistence type="predicted"/>
<dbReference type="Proteomes" id="UP001232163">
    <property type="component" value="Unassembled WGS sequence"/>
</dbReference>
<evidence type="ECO:0008006" key="3">
    <source>
        <dbReference type="Google" id="ProtNLM"/>
    </source>
</evidence>
<keyword evidence="2" id="KW-1185">Reference proteome</keyword>
<accession>A0ABT9MIU8</accession>
<evidence type="ECO:0000313" key="2">
    <source>
        <dbReference type="Proteomes" id="UP001232163"/>
    </source>
</evidence>
<sequence length="682" mass="73514">MYLHSVALPTPAASLPGHKHVLLLIDVSCSMTSELPGLTADLHRHLLEHLCPGDELSVVWFSGRGECGAVLAHETVTTLAESQRVADLIGRWLVPVGSTSFTDALNHGAALAARSALPTSAVFMTDGQDNQNDRSSILQAAQELALHVRDAHVVEYGDHADRRTLCELAGILGAAQRRVQSAAEDQDVTARVLCLPAPAEKTAFDTASAQDVRVLRDDPVIIGQAEAGQVMLPAGTAQVHPFTALPGPDDVSGKPEGALQDALYVHLLRAARTLDGPEIERTLRLLGDRALIQLTGGLYGKQRFGHFEAVVEEMCTRPERRYPLGYDAAALPDESQPTVTEVLTLLSDGGSELLTRHPAFQYRRVSRGTAPDPDPAVTWRGTGEPRITGLVSHARRPNLSLQVTTPGTAQLRRPPQALAALLPDTLDVPRVQTYTVLHSGILHLSTLPVRPSPVALTQLKAWGLAPEHTAPGEAVCVELGRLPLVRRSEVQRVRAADFARRTVQLERHKAIVKVLREAYAVHFPPRSSAMLAGTYGADAAAWLREQGVTDRGFSPRGPLQPGRDDVPVVELEVAIKGVSSLPKTSDVLARIAAGKALTTRERLIQAALAQVPVDPAELPGALDRHLQHVREAEVDLRRDLMALLVGQTWFADLAPDETEVTVTEGGEPFTVRLGTRELTEGV</sequence>